<dbReference type="GO" id="GO:0008168">
    <property type="term" value="F:methyltransferase activity"/>
    <property type="evidence" value="ECO:0007669"/>
    <property type="project" value="UniProtKB-KW"/>
</dbReference>
<evidence type="ECO:0000256" key="2">
    <source>
        <dbReference type="ARBA" id="ARBA00022603"/>
    </source>
</evidence>
<feature type="transmembrane region" description="Helical" evidence="5">
    <location>
        <begin position="52"/>
        <end position="73"/>
    </location>
</feature>
<evidence type="ECO:0000256" key="3">
    <source>
        <dbReference type="ARBA" id="ARBA00022679"/>
    </source>
</evidence>
<feature type="transmembrane region" description="Helical" evidence="5">
    <location>
        <begin position="141"/>
        <end position="167"/>
    </location>
</feature>
<keyword evidence="7" id="KW-1185">Reference proteome</keyword>
<dbReference type="InterPro" id="IPR051419">
    <property type="entry name" value="Lys/N-term_MeTrsfase_sf"/>
</dbReference>
<comment type="similarity">
    <text evidence="1">Belongs to the methyltransferase superfamily.</text>
</comment>
<sequence>MPRQKASKGKAPQVSQRAPKLTKENFEKELQDLASKAKEETWQKWARDQIWVLIKAGGLLTFAAVYSNVSQLALSPVFGSIPASIWHQSGVIIACFLGWSLNLFLANNLPYKTVKLLPVLAAYIPIMQLALSKYSGLLGALYGPLIIESVTFFPLLMLSVSSTAIILDDMDMSPGRFKWITDALPGILSYTFYKVVENFSRVNLQEMLVKYSFLNRLNLELGFIGLYSIIAPSNLLIFTIPPLLHTVVLNPHVTLPWTTYSLNATLNQNGWSLLDRQESLTGYLSVIENKNVGYRVMRCDHSLLGGEWQLSATKTSTKEPIYSVFVMLEAVRLVEVSLRVPDEEASALVVGLGIGTTPAALIAHGINTTIVEIDPIVYRFASEYFDLPSNHTAVISDAVSYASLSVASGKKFDYIVHDVFTGGAEPIDLFTFEFLHDLHSLLKPNGVIAINYAGDFILPSTRIVLHTILSIFPTCRIYREFVAPSSSMVDVDGRDFTNMVIFCTNAPDGTITFRKPDTRDYLESHARRKFLVPEHEVLRDEFALQEGDGEVLSRNNTQRFEIWHHKSALGHWAVMRTVLPADIWENW</sequence>
<dbReference type="NCBIfam" id="NF037959">
    <property type="entry name" value="MFS_SpdSyn"/>
    <property type="match status" value="1"/>
</dbReference>
<dbReference type="PANTHER" id="PTHR12176">
    <property type="entry name" value="SAM-DEPENDENT METHYLTRANSFERASE SUPERFAMILY PROTEIN"/>
    <property type="match status" value="1"/>
</dbReference>
<keyword evidence="5" id="KW-1133">Transmembrane helix</keyword>
<dbReference type="OrthoDB" id="2016285at2759"/>
<dbReference type="Pfam" id="PF01564">
    <property type="entry name" value="Spermine_synth"/>
    <property type="match status" value="1"/>
</dbReference>
<gene>
    <name evidence="6" type="ORF">OIDMADRAFT_179497</name>
</gene>
<accession>A0A0C3DJT1</accession>
<protein>
    <recommendedName>
        <fullName evidence="8">PABS domain-containing protein</fullName>
    </recommendedName>
</protein>
<dbReference type="Gene3D" id="3.40.50.150">
    <property type="entry name" value="Vaccinia Virus protein VP39"/>
    <property type="match status" value="1"/>
</dbReference>
<proteinExistence type="inferred from homology"/>
<dbReference type="Proteomes" id="UP000054321">
    <property type="component" value="Unassembled WGS sequence"/>
</dbReference>
<dbReference type="STRING" id="913774.A0A0C3DJT1"/>
<evidence type="ECO:0008006" key="8">
    <source>
        <dbReference type="Google" id="ProtNLM"/>
    </source>
</evidence>
<evidence type="ECO:0000256" key="1">
    <source>
        <dbReference type="ARBA" id="ARBA00008361"/>
    </source>
</evidence>
<evidence type="ECO:0000256" key="5">
    <source>
        <dbReference type="SAM" id="Phobius"/>
    </source>
</evidence>
<dbReference type="AlphaFoldDB" id="A0A0C3DJT1"/>
<reference evidence="6 7" key="1">
    <citation type="submission" date="2014-04" db="EMBL/GenBank/DDBJ databases">
        <authorList>
            <consortium name="DOE Joint Genome Institute"/>
            <person name="Kuo A."/>
            <person name="Martino E."/>
            <person name="Perotto S."/>
            <person name="Kohler A."/>
            <person name="Nagy L.G."/>
            <person name="Floudas D."/>
            <person name="Copeland A."/>
            <person name="Barry K.W."/>
            <person name="Cichocki N."/>
            <person name="Veneault-Fourrey C."/>
            <person name="LaButti K."/>
            <person name="Lindquist E.A."/>
            <person name="Lipzen A."/>
            <person name="Lundell T."/>
            <person name="Morin E."/>
            <person name="Murat C."/>
            <person name="Sun H."/>
            <person name="Tunlid A."/>
            <person name="Henrissat B."/>
            <person name="Grigoriev I.V."/>
            <person name="Hibbett D.S."/>
            <person name="Martin F."/>
            <person name="Nordberg H.P."/>
            <person name="Cantor M.N."/>
            <person name="Hua S.X."/>
        </authorList>
    </citation>
    <scope>NUCLEOTIDE SEQUENCE [LARGE SCALE GENOMIC DNA]</scope>
    <source>
        <strain evidence="6 7">Zn</strain>
    </source>
</reference>
<dbReference type="InterPro" id="IPR029063">
    <property type="entry name" value="SAM-dependent_MTases_sf"/>
</dbReference>
<evidence type="ECO:0000313" key="7">
    <source>
        <dbReference type="Proteomes" id="UP000054321"/>
    </source>
</evidence>
<feature type="region of interest" description="Disordered" evidence="4">
    <location>
        <begin position="1"/>
        <end position="25"/>
    </location>
</feature>
<dbReference type="InParanoid" id="A0A0C3DJT1"/>
<reference evidence="7" key="2">
    <citation type="submission" date="2015-01" db="EMBL/GenBank/DDBJ databases">
        <title>Evolutionary Origins and Diversification of the Mycorrhizal Mutualists.</title>
        <authorList>
            <consortium name="DOE Joint Genome Institute"/>
            <consortium name="Mycorrhizal Genomics Consortium"/>
            <person name="Kohler A."/>
            <person name="Kuo A."/>
            <person name="Nagy L.G."/>
            <person name="Floudas D."/>
            <person name="Copeland A."/>
            <person name="Barry K.W."/>
            <person name="Cichocki N."/>
            <person name="Veneault-Fourrey C."/>
            <person name="LaButti K."/>
            <person name="Lindquist E.A."/>
            <person name="Lipzen A."/>
            <person name="Lundell T."/>
            <person name="Morin E."/>
            <person name="Murat C."/>
            <person name="Riley R."/>
            <person name="Ohm R."/>
            <person name="Sun H."/>
            <person name="Tunlid A."/>
            <person name="Henrissat B."/>
            <person name="Grigoriev I.V."/>
            <person name="Hibbett D.S."/>
            <person name="Martin F."/>
        </authorList>
    </citation>
    <scope>NUCLEOTIDE SEQUENCE [LARGE SCALE GENOMIC DNA]</scope>
    <source>
        <strain evidence="7">Zn</strain>
    </source>
</reference>
<keyword evidence="5" id="KW-0472">Membrane</keyword>
<evidence type="ECO:0000256" key="4">
    <source>
        <dbReference type="SAM" id="MobiDB-lite"/>
    </source>
</evidence>
<keyword evidence="5" id="KW-0812">Transmembrane</keyword>
<dbReference type="SUPFAM" id="SSF53335">
    <property type="entry name" value="S-adenosyl-L-methionine-dependent methyltransferases"/>
    <property type="match status" value="1"/>
</dbReference>
<dbReference type="EMBL" id="KN832875">
    <property type="protein sequence ID" value="KIN02223.1"/>
    <property type="molecule type" value="Genomic_DNA"/>
</dbReference>
<keyword evidence="2" id="KW-0489">Methyltransferase</keyword>
<dbReference type="GO" id="GO:0032259">
    <property type="term" value="P:methylation"/>
    <property type="evidence" value="ECO:0007669"/>
    <property type="project" value="UniProtKB-KW"/>
</dbReference>
<dbReference type="PANTHER" id="PTHR12176:SF59">
    <property type="entry name" value="METHYLTRANSFERASE DOMAIN-CONTAINING PROTEIN-RELATED"/>
    <property type="match status" value="1"/>
</dbReference>
<dbReference type="HOGENOM" id="CLU_017511_2_0_1"/>
<feature type="transmembrane region" description="Helical" evidence="5">
    <location>
        <begin position="85"/>
        <end position="104"/>
    </location>
</feature>
<organism evidence="6 7">
    <name type="scientific">Oidiodendron maius (strain Zn)</name>
    <dbReference type="NCBI Taxonomy" id="913774"/>
    <lineage>
        <taxon>Eukaryota</taxon>
        <taxon>Fungi</taxon>
        <taxon>Dikarya</taxon>
        <taxon>Ascomycota</taxon>
        <taxon>Pezizomycotina</taxon>
        <taxon>Leotiomycetes</taxon>
        <taxon>Leotiomycetes incertae sedis</taxon>
        <taxon>Myxotrichaceae</taxon>
        <taxon>Oidiodendron</taxon>
    </lineage>
</organism>
<dbReference type="FunFam" id="3.40.50.150:FF:000288">
    <property type="entry name" value="Spermine/spermidine synthase, putative"/>
    <property type="match status" value="1"/>
</dbReference>
<evidence type="ECO:0000313" key="6">
    <source>
        <dbReference type="EMBL" id="KIN02223.1"/>
    </source>
</evidence>
<feature type="transmembrane region" description="Helical" evidence="5">
    <location>
        <begin position="116"/>
        <end position="135"/>
    </location>
</feature>
<feature type="transmembrane region" description="Helical" evidence="5">
    <location>
        <begin position="221"/>
        <end position="244"/>
    </location>
</feature>
<dbReference type="CDD" id="cd02440">
    <property type="entry name" value="AdoMet_MTases"/>
    <property type="match status" value="1"/>
</dbReference>
<keyword evidence="3" id="KW-0808">Transferase</keyword>
<name>A0A0C3DJT1_OIDMZ</name>